<reference evidence="1 2" key="1">
    <citation type="journal article" date="2011" name="J. Bacteriol.">
        <title>Complete genome sequence of the universal killer Salmonella enterica serovar typhimurium UK-1 (ATCC 68169).</title>
        <authorList>
            <person name="Luo Y."/>
            <person name="Kong Q."/>
            <person name="Yang J."/>
            <person name="Golden G."/>
            <person name="Wanda S.Y."/>
            <person name="Jensen R.V."/>
            <person name="Ernst P.B."/>
            <person name="Curtiss R.III."/>
        </authorList>
    </citation>
    <scope>NUCLEOTIDE SEQUENCE [LARGE SCALE GENOMIC DNA]</scope>
    <source>
        <strain evidence="2">ATCC 68169 / UK-1</strain>
    </source>
</reference>
<proteinExistence type="predicted"/>
<evidence type="ECO:0000313" key="2">
    <source>
        <dbReference type="Proteomes" id="UP000008278"/>
    </source>
</evidence>
<dbReference type="AlphaFoldDB" id="A0A6C7AHA1"/>
<dbReference type="EMBL" id="CP002614">
    <property type="protein sequence ID" value="AEF06368.1"/>
    <property type="molecule type" value="Genomic_DNA"/>
</dbReference>
<organism evidence="1 2">
    <name type="scientific">Salmonella typhimurium (strain ATCC 68169 / UK-1)</name>
    <dbReference type="NCBI Taxonomy" id="990282"/>
    <lineage>
        <taxon>Bacteria</taxon>
        <taxon>Pseudomonadati</taxon>
        <taxon>Pseudomonadota</taxon>
        <taxon>Gammaproteobacteria</taxon>
        <taxon>Enterobacterales</taxon>
        <taxon>Enterobacteriaceae</taxon>
        <taxon>Salmonella</taxon>
    </lineage>
</organism>
<dbReference type="KEGG" id="sej:STMUK_0443"/>
<name>A0A6C7AHA1_SALTU</name>
<evidence type="ECO:0000313" key="1">
    <source>
        <dbReference type="EMBL" id="AEF06368.1"/>
    </source>
</evidence>
<protein>
    <submittedName>
        <fullName evidence="1">IS903 transposase</fullName>
    </submittedName>
</protein>
<sequence>MPSFQNRVPMAKQKFKITHRPATLRQRGSLTVWLDEFCYCNMEQQRTQPEGRG</sequence>
<gene>
    <name evidence="1" type="ordered locus">STMUK_0443</name>
</gene>
<accession>A0A6C7AHA1</accession>
<dbReference type="Proteomes" id="UP000008278">
    <property type="component" value="Chromosome"/>
</dbReference>